<sequence>MATTAAKMSKGVAGLPGLLLRQDEVPSWQDYLEVSCAADLGSGAHTPGPFVLLAVG</sequence>
<dbReference type="EMBL" id="AP005056">
    <property type="protein sequence ID" value="BAD36038.1"/>
    <property type="molecule type" value="Genomic_DNA"/>
</dbReference>
<dbReference type="AlphaFoldDB" id="Q69SJ4"/>
<dbReference type="Proteomes" id="UP000000763">
    <property type="component" value="Chromosome 2"/>
</dbReference>
<evidence type="ECO:0000313" key="1">
    <source>
        <dbReference type="EMBL" id="BAD36038.1"/>
    </source>
</evidence>
<organism evidence="1 2">
    <name type="scientific">Oryza sativa subsp. japonica</name>
    <name type="common">Rice</name>
    <dbReference type="NCBI Taxonomy" id="39947"/>
    <lineage>
        <taxon>Eukaryota</taxon>
        <taxon>Viridiplantae</taxon>
        <taxon>Streptophyta</taxon>
        <taxon>Embryophyta</taxon>
        <taxon>Tracheophyta</taxon>
        <taxon>Spermatophyta</taxon>
        <taxon>Magnoliopsida</taxon>
        <taxon>Liliopsida</taxon>
        <taxon>Poales</taxon>
        <taxon>Poaceae</taxon>
        <taxon>BOP clade</taxon>
        <taxon>Oryzoideae</taxon>
        <taxon>Oryzeae</taxon>
        <taxon>Oryzinae</taxon>
        <taxon>Oryza</taxon>
        <taxon>Oryza sativa</taxon>
    </lineage>
</organism>
<proteinExistence type="predicted"/>
<reference evidence="2" key="1">
    <citation type="journal article" date="2005" name="Nature">
        <title>The map-based sequence of the rice genome.</title>
        <authorList>
            <consortium name="International rice genome sequencing project (IRGSP)"/>
            <person name="Matsumoto T."/>
            <person name="Wu J."/>
            <person name="Kanamori H."/>
            <person name="Katayose Y."/>
            <person name="Fujisawa M."/>
            <person name="Namiki N."/>
            <person name="Mizuno H."/>
            <person name="Yamamoto K."/>
            <person name="Antonio B.A."/>
            <person name="Baba T."/>
            <person name="Sakata K."/>
            <person name="Nagamura Y."/>
            <person name="Aoki H."/>
            <person name="Arikawa K."/>
            <person name="Arita K."/>
            <person name="Bito T."/>
            <person name="Chiden Y."/>
            <person name="Fujitsuka N."/>
            <person name="Fukunaka R."/>
            <person name="Hamada M."/>
            <person name="Harada C."/>
            <person name="Hayashi A."/>
            <person name="Hijishita S."/>
            <person name="Honda M."/>
            <person name="Hosokawa S."/>
            <person name="Ichikawa Y."/>
            <person name="Idonuma A."/>
            <person name="Iijima M."/>
            <person name="Ikeda M."/>
            <person name="Ikeno M."/>
            <person name="Ito K."/>
            <person name="Ito S."/>
            <person name="Ito T."/>
            <person name="Ito Y."/>
            <person name="Ito Y."/>
            <person name="Iwabuchi A."/>
            <person name="Kamiya K."/>
            <person name="Karasawa W."/>
            <person name="Kurita K."/>
            <person name="Katagiri S."/>
            <person name="Kikuta A."/>
            <person name="Kobayashi H."/>
            <person name="Kobayashi N."/>
            <person name="Machita K."/>
            <person name="Maehara T."/>
            <person name="Masukawa M."/>
            <person name="Mizubayashi T."/>
            <person name="Mukai Y."/>
            <person name="Nagasaki H."/>
            <person name="Nagata Y."/>
            <person name="Naito S."/>
            <person name="Nakashima M."/>
            <person name="Nakama Y."/>
            <person name="Nakamichi Y."/>
            <person name="Nakamura M."/>
            <person name="Meguro A."/>
            <person name="Negishi M."/>
            <person name="Ohta I."/>
            <person name="Ohta T."/>
            <person name="Okamoto M."/>
            <person name="Ono N."/>
            <person name="Saji S."/>
            <person name="Sakaguchi M."/>
            <person name="Sakai K."/>
            <person name="Shibata M."/>
            <person name="Shimokawa T."/>
            <person name="Song J."/>
            <person name="Takazaki Y."/>
            <person name="Terasawa K."/>
            <person name="Tsugane M."/>
            <person name="Tsuji K."/>
            <person name="Ueda S."/>
            <person name="Waki K."/>
            <person name="Yamagata H."/>
            <person name="Yamamoto M."/>
            <person name="Yamamoto S."/>
            <person name="Yamane H."/>
            <person name="Yoshiki S."/>
            <person name="Yoshihara R."/>
            <person name="Yukawa K."/>
            <person name="Zhong H."/>
            <person name="Yano M."/>
            <person name="Yuan Q."/>
            <person name="Ouyang S."/>
            <person name="Liu J."/>
            <person name="Jones K.M."/>
            <person name="Gansberger K."/>
            <person name="Moffat K."/>
            <person name="Hill J."/>
            <person name="Bera J."/>
            <person name="Fadrosh D."/>
            <person name="Jin S."/>
            <person name="Johri S."/>
            <person name="Kim M."/>
            <person name="Overton L."/>
            <person name="Reardon M."/>
            <person name="Tsitrin T."/>
            <person name="Vuong H."/>
            <person name="Weaver B."/>
            <person name="Ciecko A."/>
            <person name="Tallon L."/>
            <person name="Jackson J."/>
            <person name="Pai G."/>
            <person name="Aken S.V."/>
            <person name="Utterback T."/>
            <person name="Reidmuller S."/>
            <person name="Feldblyum T."/>
            <person name="Hsiao J."/>
            <person name="Zismann V."/>
            <person name="Iobst S."/>
            <person name="de Vazeille A.R."/>
            <person name="Buell C.R."/>
            <person name="Ying K."/>
            <person name="Li Y."/>
            <person name="Lu T."/>
            <person name="Huang Y."/>
            <person name="Zhao Q."/>
            <person name="Feng Q."/>
            <person name="Zhang L."/>
            <person name="Zhu J."/>
            <person name="Weng Q."/>
            <person name="Mu J."/>
            <person name="Lu Y."/>
            <person name="Fan D."/>
            <person name="Liu Y."/>
            <person name="Guan J."/>
            <person name="Zhang Y."/>
            <person name="Yu S."/>
            <person name="Liu X."/>
            <person name="Zhang Y."/>
            <person name="Hong G."/>
            <person name="Han B."/>
            <person name="Choisne N."/>
            <person name="Demange N."/>
            <person name="Orjeda G."/>
            <person name="Samain S."/>
            <person name="Cattolico L."/>
            <person name="Pelletier E."/>
            <person name="Couloux A."/>
            <person name="Segurens B."/>
            <person name="Wincker P."/>
            <person name="D'Hont A."/>
            <person name="Scarpelli C."/>
            <person name="Weissenbach J."/>
            <person name="Salanoubat M."/>
            <person name="Quetier F."/>
            <person name="Yu Y."/>
            <person name="Kim H.R."/>
            <person name="Rambo T."/>
            <person name="Currie J."/>
            <person name="Collura K."/>
            <person name="Luo M."/>
            <person name="Yang T."/>
            <person name="Ammiraju J.S.S."/>
            <person name="Engler F."/>
            <person name="Soderlund C."/>
            <person name="Wing R.A."/>
            <person name="Palmer L.E."/>
            <person name="de la Bastide M."/>
            <person name="Spiegel L."/>
            <person name="Nascimento L."/>
            <person name="Zutavern T."/>
            <person name="O'Shaughnessy A."/>
            <person name="Dike S."/>
            <person name="Dedhia N."/>
            <person name="Preston R."/>
            <person name="Balija V."/>
            <person name="McCombie W.R."/>
            <person name="Chow T."/>
            <person name="Chen H."/>
            <person name="Chung M."/>
            <person name="Chen C."/>
            <person name="Shaw J."/>
            <person name="Wu H."/>
            <person name="Hsiao K."/>
            <person name="Chao Y."/>
            <person name="Chu M."/>
            <person name="Cheng C."/>
            <person name="Hour A."/>
            <person name="Lee P."/>
            <person name="Lin S."/>
            <person name="Lin Y."/>
            <person name="Liou J."/>
            <person name="Liu S."/>
            <person name="Hsing Y."/>
            <person name="Raghuvanshi S."/>
            <person name="Mohanty A."/>
            <person name="Bharti A.K."/>
            <person name="Gaur A."/>
            <person name="Gupta V."/>
            <person name="Kumar D."/>
            <person name="Ravi V."/>
            <person name="Vij S."/>
            <person name="Kapur A."/>
            <person name="Khurana P."/>
            <person name="Khurana P."/>
            <person name="Khurana J.P."/>
            <person name="Tyagi A.K."/>
            <person name="Gaikwad K."/>
            <person name="Singh A."/>
            <person name="Dalal V."/>
            <person name="Srivastava S."/>
            <person name="Dixit A."/>
            <person name="Pal A.K."/>
            <person name="Ghazi I.A."/>
            <person name="Yadav M."/>
            <person name="Pandit A."/>
            <person name="Bhargava A."/>
            <person name="Sureshbabu K."/>
            <person name="Batra K."/>
            <person name="Sharma T.R."/>
            <person name="Mohapatra T."/>
            <person name="Singh N.K."/>
            <person name="Messing J."/>
            <person name="Nelson A.B."/>
            <person name="Fuks G."/>
            <person name="Kavchok S."/>
            <person name="Keizer G."/>
            <person name="Linton E."/>
            <person name="Llaca V."/>
            <person name="Song R."/>
            <person name="Tanyolac B."/>
            <person name="Young S."/>
            <person name="Ho-Il K."/>
            <person name="Hahn J.H."/>
            <person name="Sangsakoo G."/>
            <person name="Vanavichit A."/>
            <person name="de Mattos Luiz.A.T."/>
            <person name="Zimmer P.D."/>
            <person name="Malone G."/>
            <person name="Dellagostin O."/>
            <person name="de Oliveira A.C."/>
            <person name="Bevan M."/>
            <person name="Bancroft I."/>
            <person name="Minx P."/>
            <person name="Cordum H."/>
            <person name="Wilson R."/>
            <person name="Cheng Z."/>
            <person name="Jin W."/>
            <person name="Jiang J."/>
            <person name="Leong S.A."/>
            <person name="Iwama H."/>
            <person name="Gojobori T."/>
            <person name="Itoh T."/>
            <person name="Niimura Y."/>
            <person name="Fujii Y."/>
            <person name="Habara T."/>
            <person name="Sakai H."/>
            <person name="Sato Y."/>
            <person name="Wilson G."/>
            <person name="Kumar K."/>
            <person name="McCouch S."/>
            <person name="Juretic N."/>
            <person name="Hoen D."/>
            <person name="Wright S."/>
            <person name="Bruskiewich R."/>
            <person name="Bureau T."/>
            <person name="Miyao A."/>
            <person name="Hirochika H."/>
            <person name="Nishikawa T."/>
            <person name="Kadowaki K."/>
            <person name="Sugiura M."/>
            <person name="Burr B."/>
            <person name="Sasaki T."/>
        </authorList>
    </citation>
    <scope>NUCLEOTIDE SEQUENCE [LARGE SCALE GENOMIC DNA]</scope>
    <source>
        <strain evidence="2">cv. Nipponbare</strain>
    </source>
</reference>
<evidence type="ECO:0000313" key="2">
    <source>
        <dbReference type="Proteomes" id="UP000000763"/>
    </source>
</evidence>
<gene>
    <name evidence="1" type="primary">P0689B12.26</name>
</gene>
<accession>Q69SJ4</accession>
<reference evidence="2" key="2">
    <citation type="journal article" date="2008" name="Nucleic Acids Res.">
        <title>The rice annotation project database (RAP-DB): 2008 update.</title>
        <authorList>
            <consortium name="The rice annotation project (RAP)"/>
        </authorList>
    </citation>
    <scope>GENOME REANNOTATION</scope>
    <source>
        <strain evidence="2">cv. Nipponbare</strain>
    </source>
</reference>
<protein>
    <submittedName>
        <fullName evidence="1">Uncharacterized protein</fullName>
    </submittedName>
</protein>
<name>Q69SJ4_ORYSJ</name>